<organism evidence="6 9">
    <name type="scientific">Polyplax serrata</name>
    <name type="common">Common mouse louse</name>
    <dbReference type="NCBI Taxonomy" id="468196"/>
    <lineage>
        <taxon>Eukaryota</taxon>
        <taxon>Metazoa</taxon>
        <taxon>Ecdysozoa</taxon>
        <taxon>Arthropoda</taxon>
        <taxon>Hexapoda</taxon>
        <taxon>Insecta</taxon>
        <taxon>Pterygota</taxon>
        <taxon>Neoptera</taxon>
        <taxon>Paraneoptera</taxon>
        <taxon>Psocodea</taxon>
        <taxon>Troctomorpha</taxon>
        <taxon>Phthiraptera</taxon>
        <taxon>Anoplura</taxon>
        <taxon>Polyplacidae</taxon>
        <taxon>Polyplax</taxon>
    </lineage>
</organism>
<evidence type="ECO:0000259" key="5">
    <source>
        <dbReference type="PROSITE" id="PS51938"/>
    </source>
</evidence>
<feature type="domain" description="SUZ-C" evidence="5">
    <location>
        <begin position="118"/>
        <end position="165"/>
    </location>
</feature>
<proteinExistence type="inferred from homology"/>
<dbReference type="Proteomes" id="UP001372834">
    <property type="component" value="Unassembled WGS sequence"/>
</dbReference>
<evidence type="ECO:0000313" key="8">
    <source>
        <dbReference type="Proteomes" id="UP001359485"/>
    </source>
</evidence>
<dbReference type="PANTHER" id="PTHR31796:SF2">
    <property type="entry name" value="SUZ DOMAIN-CONTAINING PROTEIN 1"/>
    <property type="match status" value="1"/>
</dbReference>
<gene>
    <name evidence="6" type="ORF">RUM43_014030</name>
    <name evidence="7" type="ORF">RUM44_002705</name>
</gene>
<dbReference type="InterPro" id="IPR024642">
    <property type="entry name" value="SUZ-C"/>
</dbReference>
<dbReference type="EMBL" id="JAWJWE010000043">
    <property type="protein sequence ID" value="KAK6617802.1"/>
    <property type="molecule type" value="Genomic_DNA"/>
</dbReference>
<dbReference type="AlphaFoldDB" id="A0AAN8PSY9"/>
<dbReference type="PANTHER" id="PTHR31796">
    <property type="entry name" value="SUZ DOMAIN-CONTAINING PROTEIN 1"/>
    <property type="match status" value="1"/>
</dbReference>
<protein>
    <recommendedName>
        <fullName evidence="2">SUZ RNA-binding domain-containing</fullName>
    </recommendedName>
</protein>
<evidence type="ECO:0000313" key="6">
    <source>
        <dbReference type="EMBL" id="KAK6617802.1"/>
    </source>
</evidence>
<keyword evidence="8" id="KW-1185">Reference proteome</keyword>
<dbReference type="Proteomes" id="UP001359485">
    <property type="component" value="Unassembled WGS sequence"/>
</dbReference>
<evidence type="ECO:0000256" key="1">
    <source>
        <dbReference type="ARBA" id="ARBA00007124"/>
    </source>
</evidence>
<comment type="caution">
    <text evidence="6">The sequence shown here is derived from an EMBL/GenBank/DDBJ whole genome shotgun (WGS) entry which is preliminary data.</text>
</comment>
<comment type="similarity">
    <text evidence="1">Belongs to the SZRD1 family.</text>
</comment>
<dbReference type="InterPro" id="IPR039228">
    <property type="entry name" value="SZRD1"/>
</dbReference>
<dbReference type="Pfam" id="PF12752">
    <property type="entry name" value="SUZ"/>
    <property type="match status" value="1"/>
</dbReference>
<feature type="domain" description="SUZ" evidence="4">
    <location>
        <begin position="39"/>
        <end position="117"/>
    </location>
</feature>
<evidence type="ECO:0000313" key="7">
    <source>
        <dbReference type="EMBL" id="KAK6618254.1"/>
    </source>
</evidence>
<evidence type="ECO:0000259" key="4">
    <source>
        <dbReference type="PROSITE" id="PS51673"/>
    </source>
</evidence>
<dbReference type="Pfam" id="PF12901">
    <property type="entry name" value="SUZ-C"/>
    <property type="match status" value="1"/>
</dbReference>
<dbReference type="InterPro" id="IPR024771">
    <property type="entry name" value="SUZ"/>
</dbReference>
<accession>A0AAN8PSY9</accession>
<dbReference type="EMBL" id="JAWJWF010000050">
    <property type="protein sequence ID" value="KAK6618254.1"/>
    <property type="molecule type" value="Genomic_DNA"/>
</dbReference>
<sequence>MAATQEKCDVVDSWEDIDENELLEKTFPKKPESSGKTINGPLVIQGEDSLRTQYTPPEPSVKILKRPTKESRGDSTSSDVLGVANGEIRNSRQPVRTLQQRQIDYAEARLRILGEAKSPEDELDDRISKMNLNTTGVTLLRPCGVVNIVRHPRGPDGTKGFNLKR</sequence>
<evidence type="ECO:0000256" key="3">
    <source>
        <dbReference type="SAM" id="MobiDB-lite"/>
    </source>
</evidence>
<reference evidence="6 9" key="1">
    <citation type="submission" date="2023-10" db="EMBL/GenBank/DDBJ databases">
        <title>Genomes of two closely related lineages of the louse Polyplax serrata with different host specificities.</title>
        <authorList>
            <person name="Martinu J."/>
            <person name="Tarabai H."/>
            <person name="Stefka J."/>
            <person name="Hypsa V."/>
        </authorList>
    </citation>
    <scope>NUCLEOTIDE SEQUENCE [LARGE SCALE GENOMIC DNA]</scope>
    <source>
        <strain evidence="7">98ZLc_SE</strain>
        <strain evidence="6">HR10_N</strain>
    </source>
</reference>
<evidence type="ECO:0000313" key="9">
    <source>
        <dbReference type="Proteomes" id="UP001372834"/>
    </source>
</evidence>
<name>A0AAN8PSY9_POLSC</name>
<feature type="compositionally biased region" description="Basic and acidic residues" evidence="3">
    <location>
        <begin position="24"/>
        <end position="33"/>
    </location>
</feature>
<dbReference type="PROSITE" id="PS51938">
    <property type="entry name" value="SUZ_C"/>
    <property type="match status" value="1"/>
</dbReference>
<dbReference type="PROSITE" id="PS51673">
    <property type="entry name" value="SUZ"/>
    <property type="match status" value="1"/>
</dbReference>
<feature type="region of interest" description="Disordered" evidence="3">
    <location>
        <begin position="24"/>
        <end position="99"/>
    </location>
</feature>
<evidence type="ECO:0000256" key="2">
    <source>
        <dbReference type="ARBA" id="ARBA00044802"/>
    </source>
</evidence>